<reference evidence="2" key="1">
    <citation type="journal article" date="2020" name="Stud. Mycol.">
        <title>101 Dothideomycetes genomes: a test case for predicting lifestyles and emergence of pathogens.</title>
        <authorList>
            <person name="Haridas S."/>
            <person name="Albert R."/>
            <person name="Binder M."/>
            <person name="Bloem J."/>
            <person name="Labutti K."/>
            <person name="Salamov A."/>
            <person name="Andreopoulos B."/>
            <person name="Baker S."/>
            <person name="Barry K."/>
            <person name="Bills G."/>
            <person name="Bluhm B."/>
            <person name="Cannon C."/>
            <person name="Castanera R."/>
            <person name="Culley D."/>
            <person name="Daum C."/>
            <person name="Ezra D."/>
            <person name="Gonzalez J."/>
            <person name="Henrissat B."/>
            <person name="Kuo A."/>
            <person name="Liang C."/>
            <person name="Lipzen A."/>
            <person name="Lutzoni F."/>
            <person name="Magnuson J."/>
            <person name="Mondo S."/>
            <person name="Nolan M."/>
            <person name="Ohm R."/>
            <person name="Pangilinan J."/>
            <person name="Park H.-J."/>
            <person name="Ramirez L."/>
            <person name="Alfaro M."/>
            <person name="Sun H."/>
            <person name="Tritt A."/>
            <person name="Yoshinaga Y."/>
            <person name="Zwiers L.-H."/>
            <person name="Turgeon B."/>
            <person name="Goodwin S."/>
            <person name="Spatafora J."/>
            <person name="Crous P."/>
            <person name="Grigoriev I."/>
        </authorList>
    </citation>
    <scope>NUCLEOTIDE SEQUENCE</scope>
    <source>
        <strain evidence="2">CBS 113818</strain>
    </source>
</reference>
<feature type="region of interest" description="Disordered" evidence="1">
    <location>
        <begin position="1"/>
        <end position="26"/>
    </location>
</feature>
<name>A0A6A6ZSZ8_9PLEO</name>
<evidence type="ECO:0000313" key="3">
    <source>
        <dbReference type="Proteomes" id="UP000799424"/>
    </source>
</evidence>
<dbReference type="Proteomes" id="UP000799424">
    <property type="component" value="Unassembled WGS sequence"/>
</dbReference>
<proteinExistence type="predicted"/>
<accession>A0A6A6ZSZ8</accession>
<protein>
    <submittedName>
        <fullName evidence="2">Uncharacterized protein</fullName>
    </submittedName>
</protein>
<organism evidence="2 3">
    <name type="scientific">Ophiobolus disseminans</name>
    <dbReference type="NCBI Taxonomy" id="1469910"/>
    <lineage>
        <taxon>Eukaryota</taxon>
        <taxon>Fungi</taxon>
        <taxon>Dikarya</taxon>
        <taxon>Ascomycota</taxon>
        <taxon>Pezizomycotina</taxon>
        <taxon>Dothideomycetes</taxon>
        <taxon>Pleosporomycetidae</taxon>
        <taxon>Pleosporales</taxon>
        <taxon>Pleosporineae</taxon>
        <taxon>Phaeosphaeriaceae</taxon>
        <taxon>Ophiobolus</taxon>
    </lineage>
</organism>
<feature type="compositionally biased region" description="Basic and acidic residues" evidence="1">
    <location>
        <begin position="1"/>
        <end position="11"/>
    </location>
</feature>
<gene>
    <name evidence="2" type="ORF">CC86DRAFT_384284</name>
</gene>
<sequence length="440" mass="48754">MGKYVQTERKTKQTQKAHHQRESQPLLLAQPGKTRPLHHSSHLWAAVHAHRKPVPQPVVDAMQDVLRPANEPALRRHVLLAQRLSALALLAELLHHRLLEGLALGDPTAQQLVLDQQRGPLLRRLLSQRALLRRQVVDALRPLVVTALVELDLGLCRNQLVDLSLPRAAEAELLKLAAPSELPELREAAAGGLAELLGRHAAVLLRHGGGGGPADWRRKIRSMNGRRYWDDGGSRGSPRGPDSELSLATSRPALVGVTLYFSRHVKEIPRREYTLRNTSEVIVGQILELLRQQIESAPTVGGTAACVTSSSSLRQRASQRRSGQILNPLDYRPTTPTAEAQALYPYRNSPILVVHLLRLISHTPAMAARERSLPRFYPRLIMAPTAAPIGNSRLKRRVNLGEDIYLRVWVAEDMHSNREGCVNLGGPVDLDGRDKREGSV</sequence>
<dbReference type="AlphaFoldDB" id="A0A6A6ZSZ8"/>
<evidence type="ECO:0000313" key="2">
    <source>
        <dbReference type="EMBL" id="KAF2823729.1"/>
    </source>
</evidence>
<dbReference type="EMBL" id="MU006231">
    <property type="protein sequence ID" value="KAF2823729.1"/>
    <property type="molecule type" value="Genomic_DNA"/>
</dbReference>
<keyword evidence="3" id="KW-1185">Reference proteome</keyword>
<evidence type="ECO:0000256" key="1">
    <source>
        <dbReference type="SAM" id="MobiDB-lite"/>
    </source>
</evidence>